<evidence type="ECO:0000313" key="1">
    <source>
        <dbReference type="EMBL" id="TDZ53022.1"/>
    </source>
</evidence>
<dbReference type="Proteomes" id="UP000295703">
    <property type="component" value="Unassembled WGS sequence"/>
</dbReference>
<reference evidence="1 2" key="1">
    <citation type="submission" date="2018-12" db="EMBL/GenBank/DDBJ databases">
        <title>Genome sequence and assembly of Colletotrichum trifolii.</title>
        <authorList>
            <person name="Gan P."/>
            <person name="Shirasu K."/>
        </authorList>
    </citation>
    <scope>NUCLEOTIDE SEQUENCE [LARGE SCALE GENOMIC DNA]</scope>
    <source>
        <strain evidence="1 2">543-2</strain>
    </source>
</reference>
<dbReference type="EMBL" id="RYZW01000075">
    <property type="protein sequence ID" value="TDZ53022.1"/>
    <property type="molecule type" value="Genomic_DNA"/>
</dbReference>
<evidence type="ECO:0000313" key="2">
    <source>
        <dbReference type="Proteomes" id="UP000295703"/>
    </source>
</evidence>
<comment type="caution">
    <text evidence="1">The sequence shown here is derived from an EMBL/GenBank/DDBJ whole genome shotgun (WGS) entry which is preliminary data.</text>
</comment>
<accession>A0A4R8R9S4</accession>
<proteinExistence type="predicted"/>
<name>A0A4R8R9S4_COLTR</name>
<sequence length="87" mass="9512">MQPSPDVLHDEENLELIVLGNDSIRVTCGQTVLHLTIGLSDPRCSSLHPPPSAFKSDQLPKTRRALDSWPALDRSLSTGKLLPAIFP</sequence>
<organism evidence="1 2">
    <name type="scientific">Colletotrichum trifolii</name>
    <dbReference type="NCBI Taxonomy" id="5466"/>
    <lineage>
        <taxon>Eukaryota</taxon>
        <taxon>Fungi</taxon>
        <taxon>Dikarya</taxon>
        <taxon>Ascomycota</taxon>
        <taxon>Pezizomycotina</taxon>
        <taxon>Sordariomycetes</taxon>
        <taxon>Hypocreomycetidae</taxon>
        <taxon>Glomerellales</taxon>
        <taxon>Glomerellaceae</taxon>
        <taxon>Colletotrichum</taxon>
        <taxon>Colletotrichum orbiculare species complex</taxon>
    </lineage>
</organism>
<protein>
    <submittedName>
        <fullName evidence="1">Uncharacterized protein</fullName>
    </submittedName>
</protein>
<keyword evidence="2" id="KW-1185">Reference proteome</keyword>
<dbReference type="AlphaFoldDB" id="A0A4R8R9S4"/>
<gene>
    <name evidence="1" type="ORF">CTRI78_v007263</name>
</gene>